<comment type="similarity">
    <text evidence="1 5">Belongs to the peptidase S41A family.</text>
</comment>
<dbReference type="SUPFAM" id="SSF50156">
    <property type="entry name" value="PDZ domain-like"/>
    <property type="match status" value="1"/>
</dbReference>
<dbReference type="Gene3D" id="2.30.42.10">
    <property type="match status" value="1"/>
</dbReference>
<reference evidence="7" key="1">
    <citation type="journal article" date="2021" name="ISME J.">
        <title>Fine-scale metabolic discontinuity in a stratified prokaryote microbiome of a Red Sea deep halocline.</title>
        <authorList>
            <person name="Michoud G."/>
            <person name="Ngugi D.K."/>
            <person name="Barozzi A."/>
            <person name="Merlino G."/>
            <person name="Calleja M.L."/>
            <person name="Delgado-Huertas A."/>
            <person name="Moran X.A.G."/>
            <person name="Daffonchio D."/>
        </authorList>
    </citation>
    <scope>NUCLEOTIDE SEQUENCE</scope>
    <source>
        <strain evidence="7">SuakinDeep_MAG55_1</strain>
    </source>
</reference>
<dbReference type="GO" id="GO:0004175">
    <property type="term" value="F:endopeptidase activity"/>
    <property type="evidence" value="ECO:0007669"/>
    <property type="project" value="TreeGrafter"/>
</dbReference>
<evidence type="ECO:0000256" key="3">
    <source>
        <dbReference type="ARBA" id="ARBA00022801"/>
    </source>
</evidence>
<dbReference type="GO" id="GO:0008236">
    <property type="term" value="F:serine-type peptidase activity"/>
    <property type="evidence" value="ECO:0007669"/>
    <property type="project" value="UniProtKB-KW"/>
</dbReference>
<protein>
    <recommendedName>
        <fullName evidence="6">PDZ domain-containing protein</fullName>
    </recommendedName>
</protein>
<keyword evidence="4 5" id="KW-0720">Serine protease</keyword>
<dbReference type="EMBL" id="JAANXD010000059">
    <property type="protein sequence ID" value="MBS1258371.1"/>
    <property type="molecule type" value="Genomic_DNA"/>
</dbReference>
<evidence type="ECO:0000256" key="4">
    <source>
        <dbReference type="ARBA" id="ARBA00022825"/>
    </source>
</evidence>
<dbReference type="CDD" id="cd06782">
    <property type="entry name" value="cpPDZ_CPP-like"/>
    <property type="match status" value="1"/>
</dbReference>
<accession>A0A941W4I7</accession>
<dbReference type="Proteomes" id="UP000722750">
    <property type="component" value="Unassembled WGS sequence"/>
</dbReference>
<dbReference type="InterPro" id="IPR036034">
    <property type="entry name" value="PDZ_sf"/>
</dbReference>
<dbReference type="SMART" id="SM00245">
    <property type="entry name" value="TSPc"/>
    <property type="match status" value="1"/>
</dbReference>
<dbReference type="InterPro" id="IPR001478">
    <property type="entry name" value="PDZ"/>
</dbReference>
<evidence type="ECO:0000313" key="7">
    <source>
        <dbReference type="EMBL" id="MBS1258371.1"/>
    </source>
</evidence>
<dbReference type="Gene3D" id="3.30.750.44">
    <property type="match status" value="1"/>
</dbReference>
<dbReference type="PANTHER" id="PTHR32060">
    <property type="entry name" value="TAIL-SPECIFIC PROTEASE"/>
    <property type="match status" value="1"/>
</dbReference>
<evidence type="ECO:0000259" key="6">
    <source>
        <dbReference type="PROSITE" id="PS50106"/>
    </source>
</evidence>
<dbReference type="Gene3D" id="3.90.226.10">
    <property type="entry name" value="2-enoyl-CoA Hydratase, Chain A, domain 1"/>
    <property type="match status" value="1"/>
</dbReference>
<dbReference type="PANTHER" id="PTHR32060:SF30">
    <property type="entry name" value="CARBOXY-TERMINAL PROCESSING PROTEASE CTPA"/>
    <property type="match status" value="1"/>
</dbReference>
<keyword evidence="2 5" id="KW-0645">Protease</keyword>
<evidence type="ECO:0000256" key="1">
    <source>
        <dbReference type="ARBA" id="ARBA00009179"/>
    </source>
</evidence>
<dbReference type="CDD" id="cd07560">
    <property type="entry name" value="Peptidase_S41_CPP"/>
    <property type="match status" value="1"/>
</dbReference>
<dbReference type="GO" id="GO:0007165">
    <property type="term" value="P:signal transduction"/>
    <property type="evidence" value="ECO:0007669"/>
    <property type="project" value="TreeGrafter"/>
</dbReference>
<dbReference type="InterPro" id="IPR029045">
    <property type="entry name" value="ClpP/crotonase-like_dom_sf"/>
</dbReference>
<dbReference type="InterPro" id="IPR041489">
    <property type="entry name" value="PDZ_6"/>
</dbReference>
<sequence length="434" mass="48051">MLATRSCFNFIWIVIIFFSLTPCGLHAQAEKETAPDVYYQDFEEFITVIKEIQNKYVDEVELRALLKSGYKGMLGSLDPYSQFIDSKHLEELRIETGGVFEGLGIEVVIKDGILTVLTPIVDSPAFRAGVFIGDKILKIDGESTKNITIREAIEVLRGKPNTKVVLTVLHEGERDTVDITVERAKIQIKSTRGTRIVDKESKIGYVAVTGFQDNTITDLDASIEELEKLGMEALVLDLRFNPGGLLNIAVDMSDKFIKKGVIVSTKGRHKSQEHKYKAHRSGTYNDFPLIILVNNGSASASEIVAGAVKDHNRGLLLGTKTFGKGSVQSLIPIENKDTALKLTTAKYYTPSGTLIDGVGIEPDIKVDLTNKEIRELHKNLAITHATDIRTKDQEEPSNDIEKRNDEGKFVDIQLSRAIDVLKGIRVYAKTTGSD</sequence>
<dbReference type="AlphaFoldDB" id="A0A941W4I7"/>
<dbReference type="Pfam" id="PF17820">
    <property type="entry name" value="PDZ_6"/>
    <property type="match status" value="1"/>
</dbReference>
<dbReference type="InterPro" id="IPR004447">
    <property type="entry name" value="Peptidase_S41A"/>
</dbReference>
<dbReference type="PROSITE" id="PS50106">
    <property type="entry name" value="PDZ"/>
    <property type="match status" value="1"/>
</dbReference>
<dbReference type="Pfam" id="PF03572">
    <property type="entry name" value="Peptidase_S41"/>
    <property type="match status" value="1"/>
</dbReference>
<dbReference type="InterPro" id="IPR005151">
    <property type="entry name" value="Tail-specific_protease"/>
</dbReference>
<evidence type="ECO:0000313" key="8">
    <source>
        <dbReference type="Proteomes" id="UP000722750"/>
    </source>
</evidence>
<gene>
    <name evidence="7" type="ORF">MAG551_01429</name>
</gene>
<keyword evidence="3 5" id="KW-0378">Hydrolase</keyword>
<dbReference type="SMART" id="SM00228">
    <property type="entry name" value="PDZ"/>
    <property type="match status" value="1"/>
</dbReference>
<evidence type="ECO:0000256" key="2">
    <source>
        <dbReference type="ARBA" id="ARBA00022670"/>
    </source>
</evidence>
<name>A0A941W4I7_9BACT</name>
<dbReference type="GO" id="GO:0006508">
    <property type="term" value="P:proteolysis"/>
    <property type="evidence" value="ECO:0007669"/>
    <property type="project" value="UniProtKB-KW"/>
</dbReference>
<dbReference type="NCBIfam" id="TIGR00225">
    <property type="entry name" value="prc"/>
    <property type="match status" value="1"/>
</dbReference>
<organism evidence="7 8">
    <name type="scientific">Candidatus Scalindua arabica</name>
    <dbReference type="NCBI Taxonomy" id="1127984"/>
    <lineage>
        <taxon>Bacteria</taxon>
        <taxon>Pseudomonadati</taxon>
        <taxon>Planctomycetota</taxon>
        <taxon>Candidatus Brocadiia</taxon>
        <taxon>Candidatus Brocadiales</taxon>
        <taxon>Candidatus Scalinduaceae</taxon>
        <taxon>Candidatus Scalindua</taxon>
    </lineage>
</organism>
<feature type="domain" description="PDZ" evidence="6">
    <location>
        <begin position="89"/>
        <end position="157"/>
    </location>
</feature>
<dbReference type="FunFam" id="2.30.42.10:FF:000063">
    <property type="entry name" value="Peptidase, S41 family"/>
    <property type="match status" value="1"/>
</dbReference>
<proteinExistence type="inferred from homology"/>
<dbReference type="SUPFAM" id="SSF52096">
    <property type="entry name" value="ClpP/crotonase"/>
    <property type="match status" value="1"/>
</dbReference>
<evidence type="ECO:0000256" key="5">
    <source>
        <dbReference type="RuleBase" id="RU004404"/>
    </source>
</evidence>
<comment type="caution">
    <text evidence="7">The sequence shown here is derived from an EMBL/GenBank/DDBJ whole genome shotgun (WGS) entry which is preliminary data.</text>
</comment>
<dbReference type="GO" id="GO:0030288">
    <property type="term" value="C:outer membrane-bounded periplasmic space"/>
    <property type="evidence" value="ECO:0007669"/>
    <property type="project" value="TreeGrafter"/>
</dbReference>